<accession>A0A834LDV0</accession>
<organism evidence="1 2">
    <name type="scientific">Rhododendron simsii</name>
    <name type="common">Sims's rhododendron</name>
    <dbReference type="NCBI Taxonomy" id="118357"/>
    <lineage>
        <taxon>Eukaryota</taxon>
        <taxon>Viridiplantae</taxon>
        <taxon>Streptophyta</taxon>
        <taxon>Embryophyta</taxon>
        <taxon>Tracheophyta</taxon>
        <taxon>Spermatophyta</taxon>
        <taxon>Magnoliopsida</taxon>
        <taxon>eudicotyledons</taxon>
        <taxon>Gunneridae</taxon>
        <taxon>Pentapetalae</taxon>
        <taxon>asterids</taxon>
        <taxon>Ericales</taxon>
        <taxon>Ericaceae</taxon>
        <taxon>Ericoideae</taxon>
        <taxon>Rhodoreae</taxon>
        <taxon>Rhododendron</taxon>
    </lineage>
</organism>
<sequence>MLIGDYNTWFRLELVEVVQLREAYSHPQLYPGSELEACVDVKKAFWIESSIELVNLDEPAVKEEMIQVEDEHKQESAIPLSREQMSVKVLKKRSGYVKALGLRPSSSNRTTSESTTIHKCVTPRDEVKRHKMRPSRIFCLLEANKQQQMCVRCSPWSSWPREMKFEGYVAKVGTQDYAMVDYESFVLFILCKSCKIDVLFGVRGCGRWNSKKDILQKLAPRCDEEIKSGEEIIIENEYNGTYAKGSIRFNTIGSNDLQIYVGPKLIFEGEDSGIFIPSESLKWYGEDYGPFLFKGYPVIPALPGKPDTSLIYPRDKHPFKVDTNNVEAGLYDKDLWPIKIEDSEVKSVVASLIESQSLKYIEDGFQELNCEVDDSPLTLKELAMEDLKVAPAMLDDLKAEVKDLLEDFNVGTEEDPKILHVCASLPNEIKDRLKYLLSELKYCFAWDYPDMPSLDSLVEHRIPIKENFVPYQ</sequence>
<gene>
    <name evidence="1" type="ORF">RHSIM_Rhsim10G0117300</name>
</gene>
<evidence type="ECO:0000313" key="1">
    <source>
        <dbReference type="EMBL" id="KAF7130261.1"/>
    </source>
</evidence>
<protein>
    <submittedName>
        <fullName evidence="1">Uncharacterized protein</fullName>
    </submittedName>
</protein>
<dbReference type="OrthoDB" id="10623351at2759"/>
<keyword evidence="2" id="KW-1185">Reference proteome</keyword>
<dbReference type="AlphaFoldDB" id="A0A834LDV0"/>
<dbReference type="Proteomes" id="UP000626092">
    <property type="component" value="Unassembled WGS sequence"/>
</dbReference>
<reference evidence="1" key="1">
    <citation type="submission" date="2019-11" db="EMBL/GenBank/DDBJ databases">
        <authorList>
            <person name="Liu Y."/>
            <person name="Hou J."/>
            <person name="Li T.-Q."/>
            <person name="Guan C.-H."/>
            <person name="Wu X."/>
            <person name="Wu H.-Z."/>
            <person name="Ling F."/>
            <person name="Zhang R."/>
            <person name="Shi X.-G."/>
            <person name="Ren J.-P."/>
            <person name="Chen E.-F."/>
            <person name="Sun J.-M."/>
        </authorList>
    </citation>
    <scope>NUCLEOTIDE SEQUENCE</scope>
    <source>
        <strain evidence="1">Adult_tree_wgs_1</strain>
        <tissue evidence="1">Leaves</tissue>
    </source>
</reference>
<proteinExistence type="predicted"/>
<evidence type="ECO:0000313" key="2">
    <source>
        <dbReference type="Proteomes" id="UP000626092"/>
    </source>
</evidence>
<comment type="caution">
    <text evidence="1">The sequence shown here is derived from an EMBL/GenBank/DDBJ whole genome shotgun (WGS) entry which is preliminary data.</text>
</comment>
<name>A0A834LDV0_RHOSS</name>
<dbReference type="EMBL" id="WJXA01000010">
    <property type="protein sequence ID" value="KAF7130261.1"/>
    <property type="molecule type" value="Genomic_DNA"/>
</dbReference>